<dbReference type="Pfam" id="PF02518">
    <property type="entry name" value="HATPase_c"/>
    <property type="match status" value="1"/>
</dbReference>
<protein>
    <recommendedName>
        <fullName evidence="3">histidine kinase</fullName>
        <ecNumber evidence="3">2.7.13.3</ecNumber>
    </recommendedName>
</protein>
<dbReference type="InterPro" id="IPR036890">
    <property type="entry name" value="HATPase_C_sf"/>
</dbReference>
<reference evidence="13 14" key="1">
    <citation type="submission" date="2020-06" db="EMBL/GenBank/DDBJ databases">
        <title>Nonomuraea sp. SMC257, a novel actinomycete isolated from soil.</title>
        <authorList>
            <person name="Chanama M."/>
        </authorList>
    </citation>
    <scope>NUCLEOTIDE SEQUENCE [LARGE SCALE GENOMIC DNA]</scope>
    <source>
        <strain evidence="13 14">SMC257</strain>
    </source>
</reference>
<keyword evidence="6" id="KW-0812">Transmembrane</keyword>
<dbReference type="InterPro" id="IPR004358">
    <property type="entry name" value="Sig_transdc_His_kin-like_C"/>
</dbReference>
<dbReference type="SUPFAM" id="SSF55874">
    <property type="entry name" value="ATPase domain of HSP90 chaperone/DNA topoisomerase II/histidine kinase"/>
    <property type="match status" value="1"/>
</dbReference>
<dbReference type="InterPro" id="IPR036097">
    <property type="entry name" value="HisK_dim/P_sf"/>
</dbReference>
<keyword evidence="9" id="KW-0902">Two-component regulatory system</keyword>
<dbReference type="Gene3D" id="1.10.287.130">
    <property type="match status" value="1"/>
</dbReference>
<evidence type="ECO:0000256" key="10">
    <source>
        <dbReference type="ARBA" id="ARBA00023136"/>
    </source>
</evidence>
<evidence type="ECO:0000259" key="12">
    <source>
        <dbReference type="PROSITE" id="PS50885"/>
    </source>
</evidence>
<dbReference type="InterPro" id="IPR003660">
    <property type="entry name" value="HAMP_dom"/>
</dbReference>
<keyword evidence="8" id="KW-1133">Transmembrane helix</keyword>
<comment type="catalytic activity">
    <reaction evidence="1">
        <text>ATP + protein L-histidine = ADP + protein N-phospho-L-histidine.</text>
        <dbReference type="EC" id="2.7.13.3"/>
    </reaction>
</comment>
<dbReference type="PANTHER" id="PTHR45436">
    <property type="entry name" value="SENSOR HISTIDINE KINASE YKOH"/>
    <property type="match status" value="1"/>
</dbReference>
<accession>A0A7Y6I9D4</accession>
<sequence>MSRIWARSLRGRVTLVTTLVAAVLLIPFGIGAVTVTRAWVAASVSRDTRNTAERIASEARAGALWRGGRIPVLDPTVPLIQIVNPQGTVSAASDGAAAMPRLSDVWPTPDDRVITSRPCVPQMCLYLTAVRVSLEADSSVVYAGRRAPAVLSDHTLETVAAIEIAILIGITGWATWMIMGRALRPVAAMRAQLDEIQASDLSRRVVQPAGDDELSGLAASINGTLARLERSARQQRQFASDASHELRTPIAGLRAQLESAQLYPEDTDLDALVTSALRDTDRLEAIITDLLLLARIGSRADDAAKEWVDLGELVREELSVRKDRVPIRLAVEDGVLVQGVRLQLARVLTNLLDNAERHADRYVRVSVGCEDGVAVLAVENDGAEIAAVDRERIFERFTRLDAARSRDAGGTGLGLAIARDVAVAHGGELTVEDCQGGARFVLRLPSTPCRTDRPAEKPGTSGV</sequence>
<evidence type="ECO:0000256" key="9">
    <source>
        <dbReference type="ARBA" id="ARBA00023012"/>
    </source>
</evidence>
<evidence type="ECO:0000256" key="6">
    <source>
        <dbReference type="ARBA" id="ARBA00022692"/>
    </source>
</evidence>
<organism evidence="13 14">
    <name type="scientific">Nonomuraea montanisoli</name>
    <dbReference type="NCBI Taxonomy" id="2741721"/>
    <lineage>
        <taxon>Bacteria</taxon>
        <taxon>Bacillati</taxon>
        <taxon>Actinomycetota</taxon>
        <taxon>Actinomycetes</taxon>
        <taxon>Streptosporangiales</taxon>
        <taxon>Streptosporangiaceae</taxon>
        <taxon>Nonomuraea</taxon>
    </lineage>
</organism>
<dbReference type="EMBL" id="JABWGN010000008">
    <property type="protein sequence ID" value="NUW34110.1"/>
    <property type="molecule type" value="Genomic_DNA"/>
</dbReference>
<feature type="domain" description="Histidine kinase" evidence="11">
    <location>
        <begin position="241"/>
        <end position="448"/>
    </location>
</feature>
<evidence type="ECO:0000256" key="1">
    <source>
        <dbReference type="ARBA" id="ARBA00000085"/>
    </source>
</evidence>
<dbReference type="CDD" id="cd06225">
    <property type="entry name" value="HAMP"/>
    <property type="match status" value="1"/>
</dbReference>
<evidence type="ECO:0000256" key="3">
    <source>
        <dbReference type="ARBA" id="ARBA00012438"/>
    </source>
</evidence>
<dbReference type="Pfam" id="PF00672">
    <property type="entry name" value="HAMP"/>
    <property type="match status" value="1"/>
</dbReference>
<evidence type="ECO:0000313" key="14">
    <source>
        <dbReference type="Proteomes" id="UP000586042"/>
    </source>
</evidence>
<keyword evidence="4" id="KW-0597">Phosphoprotein</keyword>
<evidence type="ECO:0000256" key="4">
    <source>
        <dbReference type="ARBA" id="ARBA00022553"/>
    </source>
</evidence>
<comment type="caution">
    <text evidence="13">The sequence shown here is derived from an EMBL/GenBank/DDBJ whole genome shotgun (WGS) entry which is preliminary data.</text>
</comment>
<keyword evidence="14" id="KW-1185">Reference proteome</keyword>
<dbReference type="EC" id="2.7.13.3" evidence="3"/>
<evidence type="ECO:0000256" key="8">
    <source>
        <dbReference type="ARBA" id="ARBA00022989"/>
    </source>
</evidence>
<keyword evidence="7 13" id="KW-0418">Kinase</keyword>
<dbReference type="PANTHER" id="PTHR45436:SF5">
    <property type="entry name" value="SENSOR HISTIDINE KINASE TRCS"/>
    <property type="match status" value="1"/>
</dbReference>
<dbReference type="InterPro" id="IPR005467">
    <property type="entry name" value="His_kinase_dom"/>
</dbReference>
<dbReference type="GO" id="GO:0005886">
    <property type="term" value="C:plasma membrane"/>
    <property type="evidence" value="ECO:0007669"/>
    <property type="project" value="UniProtKB-SubCell"/>
</dbReference>
<evidence type="ECO:0000259" key="11">
    <source>
        <dbReference type="PROSITE" id="PS50109"/>
    </source>
</evidence>
<evidence type="ECO:0000256" key="5">
    <source>
        <dbReference type="ARBA" id="ARBA00022679"/>
    </source>
</evidence>
<dbReference type="RefSeq" id="WP_175591555.1">
    <property type="nucleotide sequence ID" value="NZ_JABWGN010000008.1"/>
</dbReference>
<evidence type="ECO:0000256" key="2">
    <source>
        <dbReference type="ARBA" id="ARBA00004236"/>
    </source>
</evidence>
<dbReference type="SUPFAM" id="SSF47384">
    <property type="entry name" value="Homodimeric domain of signal transducing histidine kinase"/>
    <property type="match status" value="1"/>
</dbReference>
<keyword evidence="10" id="KW-0472">Membrane</keyword>
<dbReference type="InterPro" id="IPR003661">
    <property type="entry name" value="HisK_dim/P_dom"/>
</dbReference>
<dbReference type="Proteomes" id="UP000586042">
    <property type="component" value="Unassembled WGS sequence"/>
</dbReference>
<dbReference type="Gene3D" id="3.30.565.10">
    <property type="entry name" value="Histidine kinase-like ATPase, C-terminal domain"/>
    <property type="match status" value="1"/>
</dbReference>
<dbReference type="PRINTS" id="PR00344">
    <property type="entry name" value="BCTRLSENSOR"/>
</dbReference>
<evidence type="ECO:0000313" key="13">
    <source>
        <dbReference type="EMBL" id="NUW34110.1"/>
    </source>
</evidence>
<dbReference type="AlphaFoldDB" id="A0A7Y6I9D4"/>
<dbReference type="PROSITE" id="PS50109">
    <property type="entry name" value="HIS_KIN"/>
    <property type="match status" value="1"/>
</dbReference>
<dbReference type="SMART" id="SM00304">
    <property type="entry name" value="HAMP"/>
    <property type="match status" value="1"/>
</dbReference>
<dbReference type="Gene3D" id="6.10.340.10">
    <property type="match status" value="1"/>
</dbReference>
<name>A0A7Y6I9D4_9ACTN</name>
<proteinExistence type="predicted"/>
<gene>
    <name evidence="13" type="ORF">HTZ77_22120</name>
</gene>
<dbReference type="SMART" id="SM00388">
    <property type="entry name" value="HisKA"/>
    <property type="match status" value="1"/>
</dbReference>
<dbReference type="InterPro" id="IPR050428">
    <property type="entry name" value="TCS_sensor_his_kinase"/>
</dbReference>
<dbReference type="Pfam" id="PF00512">
    <property type="entry name" value="HisKA"/>
    <property type="match status" value="1"/>
</dbReference>
<dbReference type="SMART" id="SM00387">
    <property type="entry name" value="HATPase_c"/>
    <property type="match status" value="1"/>
</dbReference>
<dbReference type="PROSITE" id="PS50885">
    <property type="entry name" value="HAMP"/>
    <property type="match status" value="1"/>
</dbReference>
<comment type="subcellular location">
    <subcellularLocation>
        <location evidence="2">Cell membrane</location>
    </subcellularLocation>
</comment>
<dbReference type="CDD" id="cd00082">
    <property type="entry name" value="HisKA"/>
    <property type="match status" value="1"/>
</dbReference>
<dbReference type="GO" id="GO:0000155">
    <property type="term" value="F:phosphorelay sensor kinase activity"/>
    <property type="evidence" value="ECO:0007669"/>
    <property type="project" value="InterPro"/>
</dbReference>
<dbReference type="InterPro" id="IPR003594">
    <property type="entry name" value="HATPase_dom"/>
</dbReference>
<feature type="domain" description="HAMP" evidence="12">
    <location>
        <begin position="180"/>
        <end position="233"/>
    </location>
</feature>
<evidence type="ECO:0000256" key="7">
    <source>
        <dbReference type="ARBA" id="ARBA00022777"/>
    </source>
</evidence>
<keyword evidence="5" id="KW-0808">Transferase</keyword>